<dbReference type="Pfam" id="PF25469">
    <property type="entry name" value="WHD_NWD1"/>
    <property type="match status" value="1"/>
</dbReference>
<organism evidence="8 9">
    <name type="scientific">Petromyzon marinus</name>
    <name type="common">Sea lamprey</name>
    <dbReference type="NCBI Taxonomy" id="7757"/>
    <lineage>
        <taxon>Eukaryota</taxon>
        <taxon>Metazoa</taxon>
        <taxon>Chordata</taxon>
        <taxon>Craniata</taxon>
        <taxon>Vertebrata</taxon>
        <taxon>Cyclostomata</taxon>
        <taxon>Hyperoartia</taxon>
        <taxon>Petromyzontiformes</taxon>
        <taxon>Petromyzontidae</taxon>
        <taxon>Petromyzon</taxon>
    </lineage>
</organism>
<keyword evidence="2" id="KW-0677">Repeat</keyword>
<feature type="domain" description="NWD1/2-like winged helix-turn-helix" evidence="7">
    <location>
        <begin position="765"/>
        <end position="875"/>
    </location>
</feature>
<dbReference type="PANTHER" id="PTHR45013">
    <property type="entry name" value="NACHT DOMAIN- AND WD REPEAT-CONTAINING PROTEIN 1"/>
    <property type="match status" value="1"/>
</dbReference>
<dbReference type="InterPro" id="IPR019775">
    <property type="entry name" value="WD40_repeat_CS"/>
</dbReference>
<evidence type="ECO:0000256" key="2">
    <source>
        <dbReference type="ARBA" id="ARBA00022737"/>
    </source>
</evidence>
<evidence type="ECO:0000259" key="7">
    <source>
        <dbReference type="Pfam" id="PF25469"/>
    </source>
</evidence>
<dbReference type="SMART" id="SM00320">
    <property type="entry name" value="WD40"/>
    <property type="match status" value="7"/>
</dbReference>
<dbReference type="Pfam" id="PF00400">
    <property type="entry name" value="WD40"/>
    <property type="match status" value="4"/>
</dbReference>
<evidence type="ECO:0000313" key="9">
    <source>
        <dbReference type="RefSeq" id="XP_032822732.1"/>
    </source>
</evidence>
<dbReference type="InterPro" id="IPR001680">
    <property type="entry name" value="WD40_rpt"/>
</dbReference>
<dbReference type="PROSITE" id="PS00678">
    <property type="entry name" value="WD_REPEATS_1"/>
    <property type="match status" value="1"/>
</dbReference>
<dbReference type="Gene3D" id="3.40.50.300">
    <property type="entry name" value="P-loop containing nucleotide triphosphate hydrolases"/>
    <property type="match status" value="1"/>
</dbReference>
<dbReference type="SUPFAM" id="SSF50978">
    <property type="entry name" value="WD40 repeat-like"/>
    <property type="match status" value="1"/>
</dbReference>
<feature type="compositionally biased region" description="Low complexity" evidence="4">
    <location>
        <begin position="1212"/>
        <end position="1235"/>
    </location>
</feature>
<reference evidence="9" key="1">
    <citation type="submission" date="2025-08" db="UniProtKB">
        <authorList>
            <consortium name="RefSeq"/>
        </authorList>
    </citation>
    <scope>IDENTIFICATION</scope>
    <source>
        <tissue evidence="9">Sperm</tissue>
    </source>
</reference>
<feature type="domain" description="DUF4062" evidence="6">
    <location>
        <begin position="75"/>
        <end position="163"/>
    </location>
</feature>
<dbReference type="Proteomes" id="UP001318040">
    <property type="component" value="Chromosome 36"/>
</dbReference>
<dbReference type="RefSeq" id="XP_032822732.1">
    <property type="nucleotide sequence ID" value="XM_032966841.1"/>
</dbReference>
<evidence type="ECO:0000256" key="1">
    <source>
        <dbReference type="ARBA" id="ARBA00022574"/>
    </source>
</evidence>
<evidence type="ECO:0000256" key="4">
    <source>
        <dbReference type="SAM" id="MobiDB-lite"/>
    </source>
</evidence>
<name>A0AAJ7TRJ2_PETMA</name>
<feature type="region of interest" description="Disordered" evidence="4">
    <location>
        <begin position="1210"/>
        <end position="1240"/>
    </location>
</feature>
<dbReference type="InterPro" id="IPR027417">
    <property type="entry name" value="P-loop_NTPase"/>
</dbReference>
<dbReference type="PROSITE" id="PS50082">
    <property type="entry name" value="WD_REPEATS_2"/>
    <property type="match status" value="3"/>
</dbReference>
<dbReference type="Pfam" id="PF13271">
    <property type="entry name" value="DUF4062"/>
    <property type="match status" value="1"/>
</dbReference>
<protein>
    <submittedName>
        <fullName evidence="9">NACHT domain- and WD repeat-containing protein 1</fullName>
    </submittedName>
</protein>
<keyword evidence="8" id="KW-1185">Reference proteome</keyword>
<dbReference type="InterPro" id="IPR043365">
    <property type="entry name" value="NWD1"/>
</dbReference>
<feature type="region of interest" description="Disordered" evidence="4">
    <location>
        <begin position="2062"/>
        <end position="2098"/>
    </location>
</feature>
<evidence type="ECO:0000256" key="3">
    <source>
        <dbReference type="PROSITE-ProRule" id="PRU00221"/>
    </source>
</evidence>
<feature type="region of interest" description="Disordered" evidence="4">
    <location>
        <begin position="1826"/>
        <end position="1865"/>
    </location>
</feature>
<dbReference type="PROSITE" id="PS50294">
    <property type="entry name" value="WD_REPEATS_REGION"/>
    <property type="match status" value="3"/>
</dbReference>
<feature type="region of interest" description="Disordered" evidence="4">
    <location>
        <begin position="1532"/>
        <end position="1552"/>
    </location>
</feature>
<evidence type="ECO:0000259" key="5">
    <source>
        <dbReference type="Pfam" id="PF13191"/>
    </source>
</evidence>
<gene>
    <name evidence="9" type="primary">NWD1</name>
</gene>
<dbReference type="PANTHER" id="PTHR45013:SF1">
    <property type="entry name" value="NACHT DOMAIN- AND WD REPEAT-CONTAINING PROTEIN 1"/>
    <property type="match status" value="1"/>
</dbReference>
<sequence>MGRVTPAPLAGWPLAPQVSTANRANRRRGRRTPQPHRHHGAREAMKKAWQKWGRKRALVRGRLGVQLPEASNLVRVFLSSTFSDMQTERDTLLDKAYPELQAFCQERGLTFEVVDMRWGVRDTVAVDHMTTELCLREIESCQKTSVGPTFVALLGNRYGYRPLPRTIPEAEMEALRGCASREETEQLEAWFWRDANAEPPLFLLQPITALLPHFDDQRGMVEGMERGELPVADIGSGLYPGGREDLRADGGGGVSGISGFGSDDAFISAPLQDPSRAELQARDAALWRDTESRLSDILRRSAGAAMRKGLLSAQRYHAYLCSAPPRRHGVGGAPPTPPTRPHRAAECCSVFVREARGVAACVPASERARVFVDAERGPDGAFRVDAEAQALLRSLKRRLRAHGGGGGGGIRGPPAGSEAAPRARLVVYQVEWSEGMVDSAVESHRRYLDSVCRTFTAELKRQITRCVEAARRAQAPDDRLLQELGHHAAQCERKSRGLCGRAALMATLWSRLHERRRGAGGHPPVVVFGPSGTGKTSVLAELVRQAPEQLGEEAVVAARLLGTSPLSSDIHAVLRGLCLQLCLAYERERPPAHVLNVYADTVRNHAAASPRPRFFHRLLASVGEQPQAPPLLLVLDSLDQLSGTDGAHRLHWLPKRYAASVLVVVSTLPSEHGILDALRAAVHDADAYLEVEPLMPENGGEMMEGLLRAAGRTLAGEQRALLLAAFARCGQPLFVRLAFDEARRWRSFAPLGVELRGRVASDTREAVHALYARLEAQHGRALVAHALGFVVASRSGLSEVELKDCLSLDDAVLADVYQYWSPPNRDMVRLPPLLWTRLRHDLADYLVDRQADGHTVIALYHRQFVEAVQERYLQGEERRLLHQTLADYFGGSWAGGRRKTIHLSQRGEVLHADRKVRPSGSRVYMGSGGAAVSAPGLRTRRAGLLFAAHGHRRWRTRASPRSRMCVCVCAVAAQPLRFGEDKVNLRKLSELPFHLAHAGRHQQLREEIFGSVEWLSLKLSALGVKALLEDFALALELQPCAETQLVHDAMLLIRPTLEFMENGVDESVFFVELLARLEYFERRYPTMVGRLCAQCRQLCQTRPEPILLPLWGCLQPPGGPLRTTLTGFGQGVSVLALSASGRVMAAGSLDGTIIVWDLQEDEATHTLTGHAGEVLSLVLGRRADLLVSFGRDSTARVWSLVTGKEVTLVSTAPAGPNVPSGSSGSTGPTSSATAALGKEEEEDEVSYSLIVVSEEREEFHLFTNSTLHSFSLWSGAPLLSEPLGGRSRCHALGGDGEGTVAVVTAAAAADGGDADDGGCCPGGGVRVSLVEPGAGLLKRRLDAWVPGPAGPAGRPVCVAVAGPGLLLAGLAGGTLLTVSLEAGGCCRSTEALGAEPRFIAVSPDCTLAAVGVDKRVCVFDLRGAGEAPARRAVEPRHQDRVEAAVFSGCTALISASLDETIKVRAASPGPAAGTARPSRLPPPLAFARRRGVRGRRGWCVRVRIRIFIPGGGKNPMSYKALVHRCPAGAPGPATTPTTASGGHGEASCSRSGDNKACMVERARVRVALVRTMCDARACAVCGTQVWDLRDGLTLRECIEGMGMAVTALCLAADGILVSASRQAYYLKVWDVGERRLRGDPGGGSAGGLLSPPFHDRSGLVALTVDAATVVLQDMEEASRVVLWDTRTGAPRQLVSCPAHVTSVDCARGRDLIVIGLSSGLVLALTPQLDTAESGREGAVPPADAPWAVAAELGVAGAVSVTCLALGAGDSRLAVGLSSNRVAVHCTKTWLCQCVLEAACRGALSAVALLPGLAGAMWGSDSGQLGLALRRPPTPAGKGDREPASSPVTEGSSRTKDRADDGGGGDGGERCVELEGYGTRVSCVLLSPGGRYAFAGCDGTLQRLWCARTWQVLHEYTYQGAFYQGVTSAAFSPEERFLFTGSRDRSIKVWCVVTGILLKVQYVYATVTRVIAMETRGGPSGEQLGPEARPAWACLVLACTRLGYVLRLEFRCPPRLAPGYDPLRYIKASSSVCSRRPSALGGPCREQAEAVPEAAARAEWTRGLQDDHGGSGAVGATRGHEEAAVPGRRGGSSRTCALL</sequence>
<dbReference type="Gene3D" id="2.130.10.10">
    <property type="entry name" value="YVTN repeat-like/Quinoprotein amine dehydrogenase"/>
    <property type="match status" value="4"/>
</dbReference>
<feature type="compositionally biased region" description="Basic and acidic residues" evidence="4">
    <location>
        <begin position="1852"/>
        <end position="1865"/>
    </location>
</feature>
<evidence type="ECO:0000313" key="8">
    <source>
        <dbReference type="Proteomes" id="UP001318040"/>
    </source>
</evidence>
<feature type="repeat" description="WD" evidence="3">
    <location>
        <begin position="1925"/>
        <end position="1949"/>
    </location>
</feature>
<feature type="compositionally biased region" description="Basic residues" evidence="4">
    <location>
        <begin position="24"/>
        <end position="40"/>
    </location>
</feature>
<dbReference type="CTD" id="284434"/>
<feature type="region of interest" description="Disordered" evidence="4">
    <location>
        <begin position="1"/>
        <end position="44"/>
    </location>
</feature>
<proteinExistence type="predicted"/>
<dbReference type="InterPro" id="IPR057588">
    <property type="entry name" value="NWD1/2-like_WH"/>
</dbReference>
<dbReference type="SUPFAM" id="SSF52540">
    <property type="entry name" value="P-loop containing nucleoside triphosphate hydrolases"/>
    <property type="match status" value="1"/>
</dbReference>
<feature type="repeat" description="WD" evidence="3">
    <location>
        <begin position="1125"/>
        <end position="1166"/>
    </location>
</feature>
<feature type="repeat" description="WD" evidence="3">
    <location>
        <begin position="1167"/>
        <end position="1208"/>
    </location>
</feature>
<dbReference type="SUPFAM" id="SSF50998">
    <property type="entry name" value="Quinoprotein alcohol dehydrogenase-like"/>
    <property type="match status" value="1"/>
</dbReference>
<keyword evidence="1 3" id="KW-0853">WD repeat</keyword>
<dbReference type="Pfam" id="PF13191">
    <property type="entry name" value="AAA_16"/>
    <property type="match status" value="1"/>
</dbReference>
<dbReference type="InterPro" id="IPR041664">
    <property type="entry name" value="AAA_16"/>
</dbReference>
<dbReference type="InterPro" id="IPR011047">
    <property type="entry name" value="Quinoprotein_ADH-like_sf"/>
</dbReference>
<accession>A0AAJ7TRJ2</accession>
<feature type="domain" description="Orc1-like AAA ATPase" evidence="5">
    <location>
        <begin position="498"/>
        <end position="656"/>
    </location>
</feature>
<dbReference type="InterPro" id="IPR025139">
    <property type="entry name" value="DUF4062"/>
</dbReference>
<dbReference type="InterPro" id="IPR036322">
    <property type="entry name" value="WD40_repeat_dom_sf"/>
</dbReference>
<evidence type="ECO:0000259" key="6">
    <source>
        <dbReference type="Pfam" id="PF13271"/>
    </source>
</evidence>
<dbReference type="InterPro" id="IPR015943">
    <property type="entry name" value="WD40/YVTN_repeat-like_dom_sf"/>
</dbReference>
<dbReference type="KEGG" id="pmrn:116949467"/>